<accession>A0A7H1NPL3</accession>
<evidence type="ECO:0000256" key="2">
    <source>
        <dbReference type="ARBA" id="ARBA00022448"/>
    </source>
</evidence>
<feature type="transmembrane region" description="Helical" evidence="7">
    <location>
        <begin position="85"/>
        <end position="111"/>
    </location>
</feature>
<dbReference type="PANTHER" id="PTHR42718:SF46">
    <property type="entry name" value="BLR6921 PROTEIN"/>
    <property type="match status" value="1"/>
</dbReference>
<evidence type="ECO:0000256" key="1">
    <source>
        <dbReference type="ARBA" id="ARBA00004651"/>
    </source>
</evidence>
<feature type="transmembrane region" description="Helical" evidence="7">
    <location>
        <begin position="362"/>
        <end position="378"/>
    </location>
</feature>
<evidence type="ECO:0000256" key="7">
    <source>
        <dbReference type="SAM" id="Phobius"/>
    </source>
</evidence>
<dbReference type="AlphaFoldDB" id="A0A7H1NPL3"/>
<sequence>MGETLGDEGLYGKARFWAMSAILLTVMLSVLDYAIANVALPQIAIDMHTTNSASIWVVNAYQLACMVTILPFSSLGAKIGFARMYYIGLALFTIASLLCAVSTSILELAIFRALQGMGSASGMSVGVALIRFIFPAKEMGKGMAINGMVVALGAAMGPSIAGGILAFASWPWLFLINVPLGILAFVVSWFSLPETPRVDRPFDVMSAFLSVVGIGALIIGGDGFAHDGNVILAGSLIVAGMIFVGLLTQRQVGNPQPLLPVDLLMIRDFRVAFIVSITGFICATSYIVSIPFFLQEHYHYTAAHTGLIMTSWSLAILCMGPIVGRLADRVSAGILTSIGLFITGIGFVFLCFLPHPPTDFDFIWRIGLAGIGFGFFQPPNNKEMMVSAPASRSGGAAGMVAIGRLTGQTLGAMLVAMVFELITYEPNRVCLAIAAGTAFLSALLSVSRVFLKREKNYPG</sequence>
<dbReference type="EMBL" id="CP060244">
    <property type="protein sequence ID" value="QNT77723.1"/>
    <property type="molecule type" value="Genomic_DNA"/>
</dbReference>
<feature type="transmembrane region" description="Helical" evidence="7">
    <location>
        <begin position="399"/>
        <end position="419"/>
    </location>
</feature>
<keyword evidence="2" id="KW-0813">Transport</keyword>
<dbReference type="GO" id="GO:0022857">
    <property type="term" value="F:transmembrane transporter activity"/>
    <property type="evidence" value="ECO:0007669"/>
    <property type="project" value="InterPro"/>
</dbReference>
<feature type="transmembrane region" description="Helical" evidence="7">
    <location>
        <begin position="431"/>
        <end position="451"/>
    </location>
</feature>
<dbReference type="Pfam" id="PF07690">
    <property type="entry name" value="MFS_1"/>
    <property type="match status" value="1"/>
</dbReference>
<dbReference type="RefSeq" id="WP_238996866.1">
    <property type="nucleotide sequence ID" value="NZ_CP060244.1"/>
</dbReference>
<proteinExistence type="predicted"/>
<comment type="subcellular location">
    <subcellularLocation>
        <location evidence="1">Cell membrane</location>
        <topology evidence="1">Multi-pass membrane protein</topology>
    </subcellularLocation>
</comment>
<evidence type="ECO:0000256" key="5">
    <source>
        <dbReference type="ARBA" id="ARBA00022989"/>
    </source>
</evidence>
<keyword evidence="10" id="KW-1185">Reference proteome</keyword>
<feature type="transmembrane region" description="Helical" evidence="7">
    <location>
        <begin position="146"/>
        <end position="166"/>
    </location>
</feature>
<feature type="transmembrane region" description="Helical" evidence="7">
    <location>
        <begin position="16"/>
        <end position="35"/>
    </location>
</feature>
<dbReference type="SUPFAM" id="SSF103473">
    <property type="entry name" value="MFS general substrate transporter"/>
    <property type="match status" value="1"/>
</dbReference>
<dbReference type="Gene3D" id="1.20.1720.10">
    <property type="entry name" value="Multidrug resistance protein D"/>
    <property type="match status" value="1"/>
</dbReference>
<keyword evidence="5 7" id="KW-1133">Transmembrane helix</keyword>
<dbReference type="InterPro" id="IPR011701">
    <property type="entry name" value="MFS"/>
</dbReference>
<dbReference type="PRINTS" id="PR01036">
    <property type="entry name" value="TCRTETB"/>
</dbReference>
<feature type="transmembrane region" description="Helical" evidence="7">
    <location>
        <begin position="230"/>
        <end position="248"/>
    </location>
</feature>
<feature type="transmembrane region" description="Helical" evidence="7">
    <location>
        <begin position="330"/>
        <end position="350"/>
    </location>
</feature>
<dbReference type="PROSITE" id="PS50850">
    <property type="entry name" value="MFS"/>
    <property type="match status" value="1"/>
</dbReference>
<evidence type="ECO:0000259" key="8">
    <source>
        <dbReference type="PROSITE" id="PS50850"/>
    </source>
</evidence>
<evidence type="ECO:0000256" key="3">
    <source>
        <dbReference type="ARBA" id="ARBA00022475"/>
    </source>
</evidence>
<keyword evidence="4 7" id="KW-0812">Transmembrane</keyword>
<dbReference type="GO" id="GO:0005886">
    <property type="term" value="C:plasma membrane"/>
    <property type="evidence" value="ECO:0007669"/>
    <property type="project" value="UniProtKB-SubCell"/>
</dbReference>
<feature type="transmembrane region" description="Helical" evidence="7">
    <location>
        <begin position="269"/>
        <end position="294"/>
    </location>
</feature>
<feature type="transmembrane region" description="Helical" evidence="7">
    <location>
        <begin position="300"/>
        <end position="323"/>
    </location>
</feature>
<dbReference type="Proteomes" id="UP000516349">
    <property type="component" value="Chromosome"/>
</dbReference>
<keyword evidence="3" id="KW-1003">Cell membrane</keyword>
<name>A0A7H1NPL3_9PROT</name>
<dbReference type="InterPro" id="IPR020846">
    <property type="entry name" value="MFS_dom"/>
</dbReference>
<dbReference type="PANTHER" id="PTHR42718">
    <property type="entry name" value="MAJOR FACILITATOR SUPERFAMILY MULTIDRUG TRANSPORTER MFSC"/>
    <property type="match status" value="1"/>
</dbReference>
<keyword evidence="6 7" id="KW-0472">Membrane</keyword>
<dbReference type="Gene3D" id="1.20.1250.20">
    <property type="entry name" value="MFS general substrate transporter like domains"/>
    <property type="match status" value="1"/>
</dbReference>
<dbReference type="KEGG" id="ebla:JGUZn3_04740"/>
<protein>
    <submittedName>
        <fullName evidence="9">Riboflavin transporter RibZ</fullName>
    </submittedName>
</protein>
<evidence type="ECO:0000256" key="4">
    <source>
        <dbReference type="ARBA" id="ARBA00022692"/>
    </source>
</evidence>
<evidence type="ECO:0000313" key="9">
    <source>
        <dbReference type="EMBL" id="QNT77723.1"/>
    </source>
</evidence>
<reference evidence="9 10" key="1">
    <citation type="submission" date="2020-08" db="EMBL/GenBank/DDBJ databases">
        <title>Complete genome sequence of Entomobacter blattae G55GP.</title>
        <authorList>
            <person name="Poehlein A."/>
            <person name="Guzman J."/>
            <person name="Daniel R."/>
            <person name="Vilcinskas A."/>
        </authorList>
    </citation>
    <scope>NUCLEOTIDE SEQUENCE [LARGE SCALE GENOMIC DNA]</scope>
    <source>
        <strain evidence="9 10">G55GP</strain>
    </source>
</reference>
<feature type="transmembrane region" description="Helical" evidence="7">
    <location>
        <begin position="172"/>
        <end position="192"/>
    </location>
</feature>
<gene>
    <name evidence="9" type="primary">ribZ</name>
    <name evidence="9" type="ORF">JGUZn3_04740</name>
</gene>
<feature type="transmembrane region" description="Helical" evidence="7">
    <location>
        <begin position="117"/>
        <end position="134"/>
    </location>
</feature>
<feature type="transmembrane region" description="Helical" evidence="7">
    <location>
        <begin position="204"/>
        <end position="224"/>
    </location>
</feature>
<evidence type="ECO:0000256" key="6">
    <source>
        <dbReference type="ARBA" id="ARBA00023136"/>
    </source>
</evidence>
<dbReference type="CDD" id="cd17321">
    <property type="entry name" value="MFS_MMR_MDR_like"/>
    <property type="match status" value="1"/>
</dbReference>
<feature type="domain" description="Major facilitator superfamily (MFS) profile" evidence="8">
    <location>
        <begin position="18"/>
        <end position="453"/>
    </location>
</feature>
<feature type="transmembrane region" description="Helical" evidence="7">
    <location>
        <begin position="55"/>
        <end position="73"/>
    </location>
</feature>
<evidence type="ECO:0000313" key="10">
    <source>
        <dbReference type="Proteomes" id="UP000516349"/>
    </source>
</evidence>
<dbReference type="InterPro" id="IPR036259">
    <property type="entry name" value="MFS_trans_sf"/>
</dbReference>
<organism evidence="9 10">
    <name type="scientific">Entomobacter blattae</name>
    <dbReference type="NCBI Taxonomy" id="2762277"/>
    <lineage>
        <taxon>Bacteria</taxon>
        <taxon>Pseudomonadati</taxon>
        <taxon>Pseudomonadota</taxon>
        <taxon>Alphaproteobacteria</taxon>
        <taxon>Acetobacterales</taxon>
        <taxon>Acetobacteraceae</taxon>
        <taxon>Entomobacter</taxon>
    </lineage>
</organism>